<keyword evidence="1" id="KW-0472">Membrane</keyword>
<organism evidence="2 3">
    <name type="scientific">Stieleria varia</name>
    <dbReference type="NCBI Taxonomy" id="2528005"/>
    <lineage>
        <taxon>Bacteria</taxon>
        <taxon>Pseudomonadati</taxon>
        <taxon>Planctomycetota</taxon>
        <taxon>Planctomycetia</taxon>
        <taxon>Pirellulales</taxon>
        <taxon>Pirellulaceae</taxon>
        <taxon>Stieleria</taxon>
    </lineage>
</organism>
<feature type="transmembrane region" description="Helical" evidence="1">
    <location>
        <begin position="124"/>
        <end position="145"/>
    </location>
</feature>
<feature type="transmembrane region" description="Helical" evidence="1">
    <location>
        <begin position="76"/>
        <end position="104"/>
    </location>
</feature>
<feature type="transmembrane region" description="Helical" evidence="1">
    <location>
        <begin position="151"/>
        <end position="168"/>
    </location>
</feature>
<accession>A0A5C5ZW85</accession>
<comment type="caution">
    <text evidence="2">The sequence shown here is derived from an EMBL/GenBank/DDBJ whole genome shotgun (WGS) entry which is preliminary data.</text>
</comment>
<proteinExistence type="predicted"/>
<evidence type="ECO:0000313" key="3">
    <source>
        <dbReference type="Proteomes" id="UP000320176"/>
    </source>
</evidence>
<reference evidence="2 3" key="1">
    <citation type="submission" date="2019-02" db="EMBL/GenBank/DDBJ databases">
        <title>Deep-cultivation of Planctomycetes and their phenomic and genomic characterization uncovers novel biology.</title>
        <authorList>
            <person name="Wiegand S."/>
            <person name="Jogler M."/>
            <person name="Boedeker C."/>
            <person name="Pinto D."/>
            <person name="Vollmers J."/>
            <person name="Rivas-Marin E."/>
            <person name="Kohn T."/>
            <person name="Peeters S.H."/>
            <person name="Heuer A."/>
            <person name="Rast P."/>
            <person name="Oberbeckmann S."/>
            <person name="Bunk B."/>
            <person name="Jeske O."/>
            <person name="Meyerdierks A."/>
            <person name="Storesund J.E."/>
            <person name="Kallscheuer N."/>
            <person name="Luecker S."/>
            <person name="Lage O.M."/>
            <person name="Pohl T."/>
            <person name="Merkel B.J."/>
            <person name="Hornburger P."/>
            <person name="Mueller R.-W."/>
            <person name="Bruemmer F."/>
            <person name="Labrenz M."/>
            <person name="Spormann A.M."/>
            <person name="Op Den Camp H."/>
            <person name="Overmann J."/>
            <person name="Amann R."/>
            <person name="Jetten M.S.M."/>
            <person name="Mascher T."/>
            <person name="Medema M.H."/>
            <person name="Devos D.P."/>
            <person name="Kaster A.-K."/>
            <person name="Ovreas L."/>
            <person name="Rohde M."/>
            <person name="Galperin M.Y."/>
            <person name="Jogler C."/>
        </authorList>
    </citation>
    <scope>NUCLEOTIDE SEQUENCE [LARGE SCALE GENOMIC DNA]</scope>
    <source>
        <strain evidence="2 3">Pla52n</strain>
    </source>
</reference>
<dbReference type="EMBL" id="SJPN01000017">
    <property type="protein sequence ID" value="TWT91298.1"/>
    <property type="molecule type" value="Genomic_DNA"/>
</dbReference>
<feature type="transmembrane region" description="Helical" evidence="1">
    <location>
        <begin position="32"/>
        <end position="56"/>
    </location>
</feature>
<dbReference type="Proteomes" id="UP000320176">
    <property type="component" value="Unassembled WGS sequence"/>
</dbReference>
<keyword evidence="3" id="KW-1185">Reference proteome</keyword>
<dbReference type="RefSeq" id="WP_146523522.1">
    <property type="nucleotide sequence ID" value="NZ_CP151726.1"/>
</dbReference>
<protein>
    <submittedName>
        <fullName evidence="2">Uncharacterized protein</fullName>
    </submittedName>
</protein>
<dbReference type="OrthoDB" id="266384at2"/>
<gene>
    <name evidence="2" type="ORF">Pla52n_66320</name>
</gene>
<evidence type="ECO:0000313" key="2">
    <source>
        <dbReference type="EMBL" id="TWT91298.1"/>
    </source>
</evidence>
<feature type="transmembrane region" description="Helical" evidence="1">
    <location>
        <begin position="211"/>
        <end position="231"/>
    </location>
</feature>
<dbReference type="AlphaFoldDB" id="A0A5C5ZW85"/>
<name>A0A5C5ZW85_9BACT</name>
<evidence type="ECO:0000256" key="1">
    <source>
        <dbReference type="SAM" id="Phobius"/>
    </source>
</evidence>
<feature type="transmembrane region" description="Helical" evidence="1">
    <location>
        <begin position="251"/>
        <end position="273"/>
    </location>
</feature>
<sequence>MQLDQTHVKVRVRTLSEIGDLSLIMLRHYPRAIFGAFAIGAAPWVLLNALLLYWLPIREASYGLEDEEARAQLLRYGWWMCVLVFLQTPAAGIVTTIYLGEAVFEQRPTVRSAIKKARSQFWRWFPRLAIYRMAVPAMVLAAMMWGSDGDAAVDVFLLGMLLVWALIVRGARPFLPEMIVLEMCPVRSKDPAAITLRRRSKALHGPGGGDVGSRFIVIGMTLIVIGASFLYGMTWVQGVITGKWKLGLMTLLVYFPLSLWLISGIAVLVRLLAYLDTRIRFEGWDVELALRAEAMRQFGDEDSPIAQDPRSINAKRVAQTTVKQDQTAGVGS</sequence>
<keyword evidence="1" id="KW-1133">Transmembrane helix</keyword>
<keyword evidence="1" id="KW-0812">Transmembrane</keyword>